<sequence>MDDSSKHTLILCFSIVLIFLFSFINQFYLDFNFYSSSSHPAKHTQISHHQIPHLSDNGTTSKATMQEDKSSIGGFERMEEGLARARASIKQAIRSRSYKSYKHHEAFVPKGDVYLNPHAFHQSHIEMEKRFRVWWYKEGEPPLFHRGPLKDIYSTEGQFMEELESGNSKFSAADPNGAVAYFIPVSITNIVTYLYRPRTTYSRFSIQNVVEDYIGIISSKYPYWNTSYGADHFLVSCHDWAPDVSATNPKLFKNFIRVLCNANSSEGFQPVRDVSLPEIKIPSTSLGPPLLDHYSPNNRSILAFFAGGVHGDVRKRLFGYWKDKDKDIQVHDYLPKTLNYSELMGRSKFCLCPSGYEVASPRVVEAIYKGCVPVIISDNYVLPFSDVLDWSKFSIHIPVAKIQEMKRILEEVSVEEYLEKQKRVVQVQRHFVVNRPAQPFDMFHMVMHSLWIRRLNLKLSY</sequence>
<protein>
    <recommendedName>
        <fullName evidence="8">Exostosin GT47 domain-containing protein</fullName>
    </recommendedName>
</protein>
<comment type="similarity">
    <text evidence="2">Belongs to the glycosyltransferase 47 family.</text>
</comment>
<dbReference type="EMBL" id="VOIH02000005">
    <property type="protein sequence ID" value="KAF3447093.1"/>
    <property type="molecule type" value="Genomic_DNA"/>
</dbReference>
<dbReference type="PANTHER" id="PTHR11062">
    <property type="entry name" value="EXOSTOSIN HEPARAN SULFATE GLYCOSYLTRANSFERASE -RELATED"/>
    <property type="match status" value="1"/>
</dbReference>
<organism evidence="9 10">
    <name type="scientific">Rhamnella rubrinervis</name>
    <dbReference type="NCBI Taxonomy" id="2594499"/>
    <lineage>
        <taxon>Eukaryota</taxon>
        <taxon>Viridiplantae</taxon>
        <taxon>Streptophyta</taxon>
        <taxon>Embryophyta</taxon>
        <taxon>Tracheophyta</taxon>
        <taxon>Spermatophyta</taxon>
        <taxon>Magnoliopsida</taxon>
        <taxon>eudicotyledons</taxon>
        <taxon>Gunneridae</taxon>
        <taxon>Pentapetalae</taxon>
        <taxon>rosids</taxon>
        <taxon>fabids</taxon>
        <taxon>Rosales</taxon>
        <taxon>Rhamnaceae</taxon>
        <taxon>rhamnoid group</taxon>
        <taxon>Rhamneae</taxon>
        <taxon>Rhamnella</taxon>
    </lineage>
</organism>
<keyword evidence="7" id="KW-0812">Transmembrane</keyword>
<evidence type="ECO:0000256" key="3">
    <source>
        <dbReference type="ARBA" id="ARBA00022676"/>
    </source>
</evidence>
<name>A0A8K0H7M9_9ROSA</name>
<dbReference type="Pfam" id="PF03016">
    <property type="entry name" value="Exostosin_GT47"/>
    <property type="match status" value="1"/>
</dbReference>
<comment type="caution">
    <text evidence="9">The sequence shown here is derived from an EMBL/GenBank/DDBJ whole genome shotgun (WGS) entry which is preliminary data.</text>
</comment>
<keyword evidence="3" id="KW-0328">Glycosyltransferase</keyword>
<dbReference type="GO" id="GO:0000139">
    <property type="term" value="C:Golgi membrane"/>
    <property type="evidence" value="ECO:0007669"/>
    <property type="project" value="UniProtKB-SubCell"/>
</dbReference>
<evidence type="ECO:0000256" key="4">
    <source>
        <dbReference type="ARBA" id="ARBA00022968"/>
    </source>
</evidence>
<feature type="transmembrane region" description="Helical" evidence="7">
    <location>
        <begin position="9"/>
        <end position="29"/>
    </location>
</feature>
<proteinExistence type="inferred from homology"/>
<gene>
    <name evidence="9" type="ORF">FNV43_RR12273</name>
</gene>
<dbReference type="OrthoDB" id="1924787at2759"/>
<evidence type="ECO:0000313" key="9">
    <source>
        <dbReference type="EMBL" id="KAF3447093.1"/>
    </source>
</evidence>
<evidence type="ECO:0000256" key="2">
    <source>
        <dbReference type="ARBA" id="ARBA00010271"/>
    </source>
</evidence>
<keyword evidence="7" id="KW-1133">Transmembrane helix</keyword>
<dbReference type="InterPro" id="IPR040911">
    <property type="entry name" value="Exostosin_GT47"/>
</dbReference>
<reference evidence="9" key="1">
    <citation type="submission" date="2020-03" db="EMBL/GenBank/DDBJ databases">
        <title>A high-quality chromosome-level genome assembly of a woody plant with both climbing and erect habits, Rhamnella rubrinervis.</title>
        <authorList>
            <person name="Lu Z."/>
            <person name="Yang Y."/>
            <person name="Zhu X."/>
            <person name="Sun Y."/>
        </authorList>
    </citation>
    <scope>NUCLEOTIDE SEQUENCE</scope>
    <source>
        <strain evidence="9">BYM</strain>
        <tissue evidence="9">Leaf</tissue>
    </source>
</reference>
<keyword evidence="10" id="KW-1185">Reference proteome</keyword>
<dbReference type="PANTHER" id="PTHR11062:SF365">
    <property type="entry name" value="EXOSTOSIN GT47 DOMAIN-CONTAINING PROTEIN"/>
    <property type="match status" value="1"/>
</dbReference>
<dbReference type="GO" id="GO:0016757">
    <property type="term" value="F:glycosyltransferase activity"/>
    <property type="evidence" value="ECO:0007669"/>
    <property type="project" value="UniProtKB-KW"/>
</dbReference>
<dbReference type="AlphaFoldDB" id="A0A8K0H7M9"/>
<evidence type="ECO:0000313" key="10">
    <source>
        <dbReference type="Proteomes" id="UP000796880"/>
    </source>
</evidence>
<comment type="subcellular location">
    <subcellularLocation>
        <location evidence="1">Golgi apparatus membrane</location>
        <topology evidence="1">Single-pass type II membrane protein</topology>
    </subcellularLocation>
</comment>
<feature type="domain" description="Exostosin GT47" evidence="8">
    <location>
        <begin position="128"/>
        <end position="411"/>
    </location>
</feature>
<accession>A0A8K0H7M9</accession>
<evidence type="ECO:0000256" key="6">
    <source>
        <dbReference type="SAM" id="MobiDB-lite"/>
    </source>
</evidence>
<keyword evidence="7" id="KW-0472">Membrane</keyword>
<evidence type="ECO:0000259" key="8">
    <source>
        <dbReference type="Pfam" id="PF03016"/>
    </source>
</evidence>
<dbReference type="Proteomes" id="UP000796880">
    <property type="component" value="Unassembled WGS sequence"/>
</dbReference>
<keyword evidence="3" id="KW-0808">Transferase</keyword>
<keyword evidence="4" id="KW-0735">Signal-anchor</keyword>
<evidence type="ECO:0000256" key="7">
    <source>
        <dbReference type="SAM" id="Phobius"/>
    </source>
</evidence>
<keyword evidence="5" id="KW-0333">Golgi apparatus</keyword>
<dbReference type="InterPro" id="IPR004263">
    <property type="entry name" value="Exostosin"/>
</dbReference>
<evidence type="ECO:0000256" key="1">
    <source>
        <dbReference type="ARBA" id="ARBA00004323"/>
    </source>
</evidence>
<evidence type="ECO:0000256" key="5">
    <source>
        <dbReference type="ARBA" id="ARBA00023034"/>
    </source>
</evidence>
<feature type="region of interest" description="Disordered" evidence="6">
    <location>
        <begin position="45"/>
        <end position="67"/>
    </location>
</feature>